<dbReference type="ExpressionAtlas" id="A0A096SXJ4">
    <property type="expression patterns" value="baseline"/>
</dbReference>
<dbReference type="Pfam" id="PF06200">
    <property type="entry name" value="tify"/>
    <property type="match status" value="1"/>
</dbReference>
<dbReference type="PANTHER" id="PTHR33077">
    <property type="entry name" value="PROTEIN TIFY 4A-RELATED-RELATED"/>
    <property type="match status" value="1"/>
</dbReference>
<dbReference type="AlphaFoldDB" id="A0A096SXJ4"/>
<dbReference type="GO" id="GO:2000022">
    <property type="term" value="P:regulation of jasmonic acid mediated signaling pathway"/>
    <property type="evidence" value="ECO:0007669"/>
    <property type="project" value="UniProtKB-UniRule"/>
</dbReference>
<keyword evidence="3" id="KW-0832">Ubl conjugation</keyword>
<protein>
    <recommendedName>
        <fullName evidence="4">Protein TIFY</fullName>
    </recommendedName>
    <alternativeName>
        <fullName evidence="4">Jasmonate ZIM domain-containing protein</fullName>
    </alternativeName>
</protein>
<dbReference type="KEGG" id="zma:103648809"/>
<dbReference type="GO" id="GO:0031347">
    <property type="term" value="P:regulation of defense response"/>
    <property type="evidence" value="ECO:0007669"/>
    <property type="project" value="UniProtKB-UniRule"/>
</dbReference>
<sequence>MSGPAPVTAPPLTIFYDGRVVVFEDFLAEKAVEVMRLAAGDDLPIARKATLQRFLAKRKDRLVKRVALHPPIVPHGGAGEEDGQAGLGLGHMLDKMTVDGIEILVVKQACKFAKDHDVSNGHIVSRRSQEEARA</sequence>
<evidence type="ECO:0000313" key="6">
    <source>
        <dbReference type="EMBL" id="AND66098.1"/>
    </source>
</evidence>
<evidence type="ECO:0000259" key="5">
    <source>
        <dbReference type="PROSITE" id="PS51320"/>
    </source>
</evidence>
<evidence type="ECO:0000256" key="2">
    <source>
        <dbReference type="ARBA" id="ARBA00022819"/>
    </source>
</evidence>
<dbReference type="GO" id="GO:0005634">
    <property type="term" value="C:nucleus"/>
    <property type="evidence" value="ECO:0007669"/>
    <property type="project" value="UniProtKB-SubCell"/>
</dbReference>
<dbReference type="SMART" id="SM00979">
    <property type="entry name" value="TIFY"/>
    <property type="match status" value="1"/>
</dbReference>
<dbReference type="HOGENOM" id="CLU_1899242_0_0_1"/>
<dbReference type="RefSeq" id="XP_020404895.1">
    <property type="nucleotide sequence ID" value="XM_020549306.1"/>
</dbReference>
<comment type="domain">
    <text evidence="4">The jas domain is required for interaction with COI1.</text>
</comment>
<reference evidence="6" key="1">
    <citation type="journal article" date="2015" name="Mol. Genet. Genomics">
        <title>Isolation, structural analysis, and expression characteristics of the maize TIFY gene family.</title>
        <authorList>
            <person name="Zhang Z."/>
            <person name="Li X."/>
            <person name="Wu Z."/>
        </authorList>
    </citation>
    <scope>NUCLEOTIDE SEQUENCE</scope>
</reference>
<accession>A0A096SXJ4</accession>
<dbReference type="GeneID" id="103648809"/>
<feature type="domain" description="Tify" evidence="5">
    <location>
        <begin position="5"/>
        <end position="40"/>
    </location>
</feature>
<dbReference type="InterPro" id="IPR010399">
    <property type="entry name" value="Tify_dom"/>
</dbReference>
<reference evidence="6" key="2">
    <citation type="submission" date="2016-01" db="EMBL/GenBank/DDBJ databases">
        <authorList>
            <person name="Oliw E.H."/>
        </authorList>
    </citation>
    <scope>NUCLEOTIDE SEQUENCE</scope>
</reference>
<dbReference type="InterPro" id="IPR040390">
    <property type="entry name" value="TIFY/JAZ"/>
</dbReference>
<organism evidence="6">
    <name type="scientific">Zea mays</name>
    <name type="common">Maize</name>
    <dbReference type="NCBI Taxonomy" id="4577"/>
    <lineage>
        <taxon>Eukaryota</taxon>
        <taxon>Viridiplantae</taxon>
        <taxon>Streptophyta</taxon>
        <taxon>Embryophyta</taxon>
        <taxon>Tracheophyta</taxon>
        <taxon>Spermatophyta</taxon>
        <taxon>Magnoliopsida</taxon>
        <taxon>Liliopsida</taxon>
        <taxon>Poales</taxon>
        <taxon>Poaceae</taxon>
        <taxon>PACMAD clade</taxon>
        <taxon>Panicoideae</taxon>
        <taxon>Andropogonodae</taxon>
        <taxon>Andropogoneae</taxon>
        <taxon>Tripsacinae</taxon>
        <taxon>Zea</taxon>
    </lineage>
</organism>
<evidence type="ECO:0000256" key="4">
    <source>
        <dbReference type="RuleBase" id="RU369065"/>
    </source>
</evidence>
<dbReference type="InterPro" id="IPR018467">
    <property type="entry name" value="CCT_CS"/>
</dbReference>
<comment type="function">
    <text evidence="4">Repressor of jasmonate responses.</text>
</comment>
<comment type="subcellular location">
    <subcellularLocation>
        <location evidence="4">Nucleus</location>
    </subcellularLocation>
</comment>
<keyword evidence="4" id="KW-0539">Nucleus</keyword>
<name>A0A096SXJ4_MAIZE</name>
<proteinExistence type="evidence at transcript level"/>
<dbReference type="Pfam" id="PF09425">
    <property type="entry name" value="Jas_motif"/>
    <property type="match status" value="1"/>
</dbReference>
<keyword evidence="2 4" id="KW-1184">Jasmonic acid signaling pathway</keyword>
<dbReference type="GO" id="GO:0009611">
    <property type="term" value="P:response to wounding"/>
    <property type="evidence" value="ECO:0007669"/>
    <property type="project" value="UniProtKB-UniRule"/>
</dbReference>
<dbReference type="PROSITE" id="PS51320">
    <property type="entry name" value="TIFY"/>
    <property type="match status" value="1"/>
</dbReference>
<dbReference type="PANTHER" id="PTHR33077:SF143">
    <property type="entry name" value="PROTEIN TIFY"/>
    <property type="match status" value="1"/>
</dbReference>
<dbReference type="EMBL" id="KU512865">
    <property type="protein sequence ID" value="AND66098.1"/>
    <property type="molecule type" value="mRNA"/>
</dbReference>
<comment type="similarity">
    <text evidence="1 4">Belongs to the TIFY/JAZ family.</text>
</comment>
<dbReference type="OrthoDB" id="1937734at2759"/>
<evidence type="ECO:0000256" key="1">
    <source>
        <dbReference type="ARBA" id="ARBA00008614"/>
    </source>
</evidence>
<evidence type="ECO:0000256" key="3">
    <source>
        <dbReference type="ARBA" id="ARBA00022843"/>
    </source>
</evidence>